<proteinExistence type="inferred from homology"/>
<evidence type="ECO:0000256" key="6">
    <source>
        <dbReference type="ARBA" id="ARBA00023235"/>
    </source>
</evidence>
<dbReference type="Pfam" id="PF01678">
    <property type="entry name" value="DAP_epimerase"/>
    <property type="match status" value="2"/>
</dbReference>
<feature type="binding site" evidence="8">
    <location>
        <begin position="232"/>
        <end position="233"/>
    </location>
    <ligand>
        <name>substrate</name>
    </ligand>
</feature>
<dbReference type="PANTHER" id="PTHR31689">
    <property type="entry name" value="DIAMINOPIMELATE EPIMERASE, CHLOROPLASTIC"/>
    <property type="match status" value="1"/>
</dbReference>
<dbReference type="HAMAP" id="MF_00197">
    <property type="entry name" value="DAP_epimerase"/>
    <property type="match status" value="1"/>
</dbReference>
<dbReference type="Proteomes" id="UP000256971">
    <property type="component" value="Chromosome"/>
</dbReference>
<dbReference type="EMBL" id="CP031555">
    <property type="protein sequence ID" value="AXO16236.1"/>
    <property type="molecule type" value="Genomic_DNA"/>
</dbReference>
<feature type="active site" description="Proton donor" evidence="8">
    <location>
        <position position="90"/>
    </location>
</feature>
<keyword evidence="5 8" id="KW-0457">Lysine biosynthesis</keyword>
<feature type="active site" evidence="9">
    <location>
        <position position="90"/>
    </location>
</feature>
<evidence type="ECO:0000256" key="8">
    <source>
        <dbReference type="HAMAP-Rule" id="MF_00197"/>
    </source>
</evidence>
<comment type="subunit">
    <text evidence="8">Homodimer.</text>
</comment>
<evidence type="ECO:0000256" key="9">
    <source>
        <dbReference type="PROSITE-ProRule" id="PRU10125"/>
    </source>
</evidence>
<dbReference type="InterPro" id="IPR001653">
    <property type="entry name" value="DAP_epimerase_DapF"/>
</dbReference>
<evidence type="ECO:0000313" key="10">
    <source>
        <dbReference type="EMBL" id="AXO16236.1"/>
    </source>
</evidence>
<dbReference type="Gene3D" id="3.10.310.10">
    <property type="entry name" value="Diaminopimelate Epimerase, Chain A, domain 1"/>
    <property type="match status" value="2"/>
</dbReference>
<keyword evidence="6 8" id="KW-0413">Isomerase</keyword>
<dbReference type="InterPro" id="IPR018510">
    <property type="entry name" value="DAP_epimerase_AS"/>
</dbReference>
<feature type="site" description="Could be important to modulate the pK values of the two catalytic cysteine residues" evidence="8">
    <location>
        <position position="222"/>
    </location>
</feature>
<keyword evidence="4 8" id="KW-0028">Amino-acid biosynthesis</keyword>
<gene>
    <name evidence="8" type="primary">dapF</name>
    <name evidence="10" type="ORF">DY252_19865</name>
</gene>
<keyword evidence="8" id="KW-0963">Cytoplasm</keyword>
<feature type="binding site" evidence="8">
    <location>
        <begin position="222"/>
        <end position="223"/>
    </location>
    <ligand>
        <name>substrate</name>
    </ligand>
</feature>
<dbReference type="PROSITE" id="PS01326">
    <property type="entry name" value="DAP_EPIMERASE"/>
    <property type="match status" value="1"/>
</dbReference>
<feature type="binding site" evidence="8">
    <location>
        <position position="204"/>
    </location>
    <ligand>
        <name>substrate</name>
    </ligand>
</feature>
<evidence type="ECO:0000256" key="1">
    <source>
        <dbReference type="ARBA" id="ARBA00005196"/>
    </source>
</evidence>
<feature type="active site" description="Proton acceptor" evidence="8">
    <location>
        <position position="231"/>
    </location>
</feature>
<name>A0ABM6Y4Q4_9PROT</name>
<accession>A0ABM6Y4Q4</accession>
<feature type="site" description="Could be important to modulate the pK values of the two catalytic cysteine residues" evidence="8">
    <location>
        <position position="173"/>
    </location>
</feature>
<evidence type="ECO:0000313" key="11">
    <source>
        <dbReference type="Proteomes" id="UP000256971"/>
    </source>
</evidence>
<dbReference type="NCBIfam" id="TIGR00652">
    <property type="entry name" value="DapF"/>
    <property type="match status" value="1"/>
</dbReference>
<feature type="binding site" evidence="8">
    <location>
        <position position="26"/>
    </location>
    <ligand>
        <name>substrate</name>
    </ligand>
</feature>
<comment type="similarity">
    <text evidence="2 8">Belongs to the diaminopimelate epimerase family.</text>
</comment>
<evidence type="ECO:0000256" key="5">
    <source>
        <dbReference type="ARBA" id="ARBA00023154"/>
    </source>
</evidence>
<comment type="subcellular location">
    <subcellularLocation>
        <location evidence="8">Cytoplasm</location>
    </subcellularLocation>
</comment>
<reference evidence="10 11" key="1">
    <citation type="submission" date="2018-08" db="EMBL/GenBank/DDBJ databases">
        <title>Complete genome sequence of type strain Thalassospira indica MCCC 1A01103T, isolated from isolated from deep seawater of the Indian Ocean.</title>
        <authorList>
            <person name="Liu Y."/>
        </authorList>
    </citation>
    <scope>NUCLEOTIDE SEQUENCE [LARGE SCALE GENOMIC DNA]</scope>
    <source>
        <strain evidence="10 11">PB8BT</strain>
    </source>
</reference>
<organism evidence="10 11">
    <name type="scientific">Thalassospira indica</name>
    <dbReference type="NCBI Taxonomy" id="1891279"/>
    <lineage>
        <taxon>Bacteria</taxon>
        <taxon>Pseudomonadati</taxon>
        <taxon>Pseudomonadota</taxon>
        <taxon>Alphaproteobacteria</taxon>
        <taxon>Rhodospirillales</taxon>
        <taxon>Thalassospiraceae</taxon>
        <taxon>Thalassospira</taxon>
    </lineage>
</organism>
<evidence type="ECO:0000256" key="3">
    <source>
        <dbReference type="ARBA" id="ARBA00013080"/>
    </source>
</evidence>
<comment type="pathway">
    <text evidence="1 8">Amino-acid biosynthesis; L-lysine biosynthesis via DAP pathway; DL-2,6-diaminopimelate from LL-2,6-diaminopimelate: step 1/1.</text>
</comment>
<dbReference type="EC" id="5.1.1.7" evidence="3 8"/>
<feature type="binding site" evidence="8">
    <location>
        <position position="81"/>
    </location>
    <ligand>
        <name>substrate</name>
    </ligand>
</feature>
<evidence type="ECO:0000256" key="7">
    <source>
        <dbReference type="ARBA" id="ARBA00051712"/>
    </source>
</evidence>
<comment type="function">
    <text evidence="8">Catalyzes the stereoinversion of LL-2,6-diaminopimelate (L,L-DAP) to meso-diaminopimelate (meso-DAP), a precursor of L-lysine and an essential component of the bacterial peptidoglycan.</text>
</comment>
<dbReference type="PANTHER" id="PTHR31689:SF0">
    <property type="entry name" value="DIAMINOPIMELATE EPIMERASE"/>
    <property type="match status" value="1"/>
</dbReference>
<feature type="binding site" evidence="8">
    <location>
        <position position="171"/>
    </location>
    <ligand>
        <name>substrate</name>
    </ligand>
</feature>
<dbReference type="GO" id="GO:0008837">
    <property type="term" value="F:diaminopimelate epimerase activity"/>
    <property type="evidence" value="ECO:0007669"/>
    <property type="project" value="UniProtKB-EC"/>
</dbReference>
<evidence type="ECO:0000256" key="4">
    <source>
        <dbReference type="ARBA" id="ARBA00022605"/>
    </source>
</evidence>
<evidence type="ECO:0000256" key="2">
    <source>
        <dbReference type="ARBA" id="ARBA00010219"/>
    </source>
</evidence>
<protein>
    <recommendedName>
        <fullName evidence="3 8">Diaminopimelate epimerase</fullName>
        <shortName evidence="8">DAP epimerase</shortName>
        <ecNumber evidence="3 8">5.1.1.7</ecNumber>
    </recommendedName>
    <alternativeName>
        <fullName evidence="8">PLP-independent amino acid racemase</fullName>
    </alternativeName>
</protein>
<feature type="binding site" evidence="8">
    <location>
        <position position="61"/>
    </location>
    <ligand>
        <name>substrate</name>
    </ligand>
</feature>
<sequence length="293" mass="31511">MDVLWNHDYKAGMNGIPFVKMHGLGNDFVVFDGRRDPAVLDLDDATAARIADRKTGVGCDQLIVIEPARDDLADAFMRIRNNDGGEVQACGNATRCVANIVMGELGRKDVIIETVVGLLDANGLADGRVTVDMGQVKLDWRDIPLSDAVDTNHIPLSLGPLSDAVAVNVGNPHGVFFVDDVESIDIEKFGPVLEHHEMFPERANIEVCSIIDENKIRMRVWERGVGVTRACGTGACAAGVAAARRGLTGRKVEVILDGGPLTIEWLPDDHVLMTGPVATSFSGFLHASLLGNH</sequence>
<keyword evidence="11" id="KW-1185">Reference proteome</keyword>
<feature type="binding site" evidence="8">
    <location>
        <begin position="91"/>
        <end position="92"/>
    </location>
    <ligand>
        <name>substrate</name>
    </ligand>
</feature>
<comment type="catalytic activity">
    <reaction evidence="7 8">
        <text>(2S,6S)-2,6-diaminopimelate = meso-2,6-diaminopimelate</text>
        <dbReference type="Rhea" id="RHEA:15393"/>
        <dbReference type="ChEBI" id="CHEBI:57609"/>
        <dbReference type="ChEBI" id="CHEBI:57791"/>
        <dbReference type="EC" id="5.1.1.7"/>
    </reaction>
</comment>
<dbReference type="SUPFAM" id="SSF54506">
    <property type="entry name" value="Diaminopimelate epimerase-like"/>
    <property type="match status" value="2"/>
</dbReference>